<evidence type="ECO:0000313" key="2">
    <source>
        <dbReference type="EMBL" id="NOH33376.1"/>
    </source>
</evidence>
<evidence type="ECO:0000256" key="1">
    <source>
        <dbReference type="SAM" id="SignalP"/>
    </source>
</evidence>
<proteinExistence type="predicted"/>
<organism evidence="2 3">
    <name type="scientific">Vibrio chagasii</name>
    <dbReference type="NCBI Taxonomy" id="170679"/>
    <lineage>
        <taxon>Bacteria</taxon>
        <taxon>Pseudomonadati</taxon>
        <taxon>Pseudomonadota</taxon>
        <taxon>Gammaproteobacteria</taxon>
        <taxon>Vibrionales</taxon>
        <taxon>Vibrionaceae</taxon>
        <taxon>Vibrio</taxon>
    </lineage>
</organism>
<name>A0A7Y3YMT1_9VIBR</name>
<evidence type="ECO:0000313" key="3">
    <source>
        <dbReference type="Proteomes" id="UP000525336"/>
    </source>
</evidence>
<dbReference type="AlphaFoldDB" id="A0A7Y3YMT1"/>
<accession>A0A7Y3YMT1</accession>
<feature type="signal peptide" evidence="1">
    <location>
        <begin position="1"/>
        <end position="23"/>
    </location>
</feature>
<protein>
    <submittedName>
        <fullName evidence="2">Uncharacterized protein</fullName>
    </submittedName>
</protein>
<sequence length="168" mass="18514">MLNKKPLLGLAAMSIFVAHTASADPELPDNPSLNPTSGEVIFSGSVESQCGVNTLKDSANLTFGEDYGSSHAQVHIINNSNKDVKIFATNVDISSFGDQIEDKDVHIKTTGVLEEDKDLRHWEDKGESISREDIVSDPIMNLYARVDETDLDADINYEVRTTWTIECN</sequence>
<dbReference type="RefSeq" id="WP_171367412.1">
    <property type="nucleotide sequence ID" value="NZ_VTXW01000006.1"/>
</dbReference>
<keyword evidence="1" id="KW-0732">Signal</keyword>
<reference evidence="2 3" key="1">
    <citation type="submission" date="2019-09" db="EMBL/GenBank/DDBJ databases">
        <title>Draft genome sequencing and comparative genomics of hatchery-associated Vibrios.</title>
        <authorList>
            <person name="Kehlet-Delgado H."/>
            <person name="Mueller R.S."/>
        </authorList>
    </citation>
    <scope>NUCLEOTIDE SEQUENCE [LARGE SCALE GENOMIC DNA]</scope>
    <source>
        <strain evidence="2 3">00-90-10</strain>
    </source>
</reference>
<dbReference type="EMBL" id="VTXW01000006">
    <property type="protein sequence ID" value="NOH33376.1"/>
    <property type="molecule type" value="Genomic_DNA"/>
</dbReference>
<comment type="caution">
    <text evidence="2">The sequence shown here is derived from an EMBL/GenBank/DDBJ whole genome shotgun (WGS) entry which is preliminary data.</text>
</comment>
<feature type="chain" id="PRO_5031022984" evidence="1">
    <location>
        <begin position="24"/>
        <end position="168"/>
    </location>
</feature>
<dbReference type="Proteomes" id="UP000525336">
    <property type="component" value="Unassembled WGS sequence"/>
</dbReference>
<gene>
    <name evidence="2" type="ORF">F0245_08350</name>
</gene>